<feature type="region of interest" description="Disordered" evidence="7">
    <location>
        <begin position="291"/>
        <end position="315"/>
    </location>
</feature>
<dbReference type="InterPro" id="IPR015349">
    <property type="entry name" value="OCT_dom"/>
</dbReference>
<dbReference type="GO" id="GO:0003924">
    <property type="term" value="F:GTPase activity"/>
    <property type="evidence" value="ECO:0007669"/>
    <property type="project" value="InterPro"/>
</dbReference>
<sequence>MSSSLSICFSPVSLARPTTRKANPKKLPRNPNPNPNPKIRKRTRTRTTSPNEVLPYGDQATTYTSLPPREDFFTTSLNSSFQSSTEIKLSDLSPPTIESEIDKSSHEEDVFDEQLGFDYGKFELYEVNSDPEEEDEDEDGEGQVFVGHGEMVSVFNGAEEEKEKGLPAVMRCFDRAKIYVKAGDGGNGVVAFRREKYVPFGGPSGGDGGRGGNVYVEVDGSMNSLLPFRNGVHFRAGRGSHGQGRNQNGAKGEDVVVKVAPGTVIREAGSDGVEGEVLLELLHPGQRAMLLPGGRGGRGNASFKSGTNKVPKIAENGEEGPEMWLELELKLVADVGIVGAPNAGKSTLLSVISAAQPTIANYPFTTLLPNLGVVSFGYDATMVVADLPGLLEGAHKGFGLGHEFLRHTERCSALLFQQTYAQLGKLFLDQAKFMQGVKVHVVDGSSQQPEYEFDAVRLELELFSPELAEKPYVVAYNKMDLPEAYEQWPSFKERLQARGIGTFCMSAVKGEGTHEVVCAAYELLRNRTESNKEVEDPVNLNHVADMLHMQRSASINEFEIFHEKGSNTWHVVGSGLQRFVQMTNWRYIESDRRFQHVLEACGVNKSLIKLGVKEGDTVIVGEINEMKGGGRCWFAVDSKSFEISVEVFGERCKGIIVERSRGFTSWVRFGSFSLCCLLEGVEACCRGVIVQGLVKRWEDGGRRFKLESRVNEAGRFLLCSVVDQESKRYCLVFPEGKGIMGGWVLLAEKLRSLGIMSRDEPRGNATFYGTGSTVGESAGKAQKSYVDVVRSREKKKGGTLWLQLGEKEITSERKLMDRCLVGRWGHTSLSDSDIYAFESWGRTHWNIKGGLKFARIGGPLLLIEFEKKDEADKVFLRGSRWFKESPLHLDRWDPKAGCSQNGERAESVWVRVVGLPLHLWSQEAFRKIGDCCGGFIAVDENTAKCNELRWARISVRFVGEEWPSTMQVVVGSLCYALQLWWEVKPGLSEVVPAKSKEKGKEREVRDDGEGDTRAGFKRVKEKTCGAPAKVDVKYKVGEGSCSKQAQSSGTVSGAATEMDGSTGDRSSARGKSPCSGLGGKLPLDRQGVSGWVREPEVEGQGFKSPENMGRPNLKLFKSLGGEARPSLKIVKELRAPDGCYSGGGEQEGDLFGSTLGSPRPTINFSEITDEALLEEASRYSDKTHSPFLSLGKRDISLFSTPSGWDGEGAVMVRVPDRGTTSDDGGGAVMDPLRVILADGREKVVSNVVGRGSGNTEELLVGVLERACQEDEEERGKEGDLGWQSSSLAIFSRYLGMPTEGFEGEILFLLKRMKERKLQKGKLDGRKRRKLELSKFERELRKLEWTVNYMGGGGGGEGGGSMSRSK</sequence>
<evidence type="ECO:0000256" key="1">
    <source>
        <dbReference type="ARBA" id="ARBA00001946"/>
    </source>
</evidence>
<dbReference type="Pfam" id="PF14111">
    <property type="entry name" value="DUF4283"/>
    <property type="match status" value="1"/>
</dbReference>
<dbReference type="InterPro" id="IPR036346">
    <property type="entry name" value="GTP-bd_prot_GTP1/OBG_C_sf"/>
</dbReference>
<feature type="compositionally biased region" description="Basic residues" evidence="7">
    <location>
        <begin position="18"/>
        <end position="28"/>
    </location>
</feature>
<evidence type="ECO:0000256" key="5">
    <source>
        <dbReference type="ARBA" id="ARBA00022842"/>
    </source>
</evidence>
<dbReference type="InterPro" id="IPR027417">
    <property type="entry name" value="P-loop_NTPase"/>
</dbReference>
<dbReference type="NCBIfam" id="NF008956">
    <property type="entry name" value="PRK12299.1"/>
    <property type="match status" value="1"/>
</dbReference>
<dbReference type="InterPro" id="IPR014100">
    <property type="entry name" value="GTP-bd_Obg/CgtA"/>
</dbReference>
<proteinExistence type="inferred from homology"/>
<protein>
    <submittedName>
        <fullName evidence="11">GTP-binding protein OBGC, chloroplastic</fullName>
    </submittedName>
</protein>
<keyword evidence="4" id="KW-0547">Nucleotide-binding</keyword>
<dbReference type="Pfam" id="PF01018">
    <property type="entry name" value="GTP1_OBG"/>
    <property type="match status" value="1"/>
</dbReference>
<evidence type="ECO:0000313" key="12">
    <source>
        <dbReference type="Proteomes" id="UP000288805"/>
    </source>
</evidence>
<dbReference type="InterPro" id="IPR045086">
    <property type="entry name" value="OBG_GTPase"/>
</dbReference>
<dbReference type="FunFam" id="2.70.210.12:FF:000001">
    <property type="entry name" value="GTPase Obg"/>
    <property type="match status" value="1"/>
</dbReference>
<dbReference type="Gene3D" id="3.30.300.350">
    <property type="entry name" value="GTP-binding protein OBG, C-terminal domain"/>
    <property type="match status" value="1"/>
</dbReference>
<dbReference type="PROSITE" id="PS51710">
    <property type="entry name" value="G_OBG"/>
    <property type="match status" value="1"/>
</dbReference>
<keyword evidence="6" id="KW-0342">GTP-binding</keyword>
<dbReference type="InterPro" id="IPR025558">
    <property type="entry name" value="DUF4283"/>
</dbReference>
<dbReference type="CDD" id="cd01898">
    <property type="entry name" value="Obg"/>
    <property type="match status" value="1"/>
</dbReference>
<accession>A0A438KMC4</accession>
<feature type="compositionally biased region" description="Polar residues" evidence="7">
    <location>
        <begin position="1042"/>
        <end position="1053"/>
    </location>
</feature>
<keyword evidence="3" id="KW-0479">Metal-binding</keyword>
<evidence type="ECO:0000313" key="11">
    <source>
        <dbReference type="EMBL" id="RVX22358.1"/>
    </source>
</evidence>
<dbReference type="Gene3D" id="2.70.210.12">
    <property type="entry name" value="GTP1/OBG domain"/>
    <property type="match status" value="1"/>
</dbReference>
<evidence type="ECO:0000259" key="9">
    <source>
        <dbReference type="PROSITE" id="PS51881"/>
    </source>
</evidence>
<dbReference type="GO" id="GO:0000287">
    <property type="term" value="F:magnesium ion binding"/>
    <property type="evidence" value="ECO:0007669"/>
    <property type="project" value="InterPro"/>
</dbReference>
<dbReference type="EMBL" id="QGNW01000004">
    <property type="protein sequence ID" value="RVX22358.1"/>
    <property type="molecule type" value="Genomic_DNA"/>
</dbReference>
<comment type="cofactor">
    <cofactor evidence="1">
        <name>Mg(2+)</name>
        <dbReference type="ChEBI" id="CHEBI:18420"/>
    </cofactor>
</comment>
<evidence type="ECO:0000256" key="2">
    <source>
        <dbReference type="ARBA" id="ARBA00007699"/>
    </source>
</evidence>
<dbReference type="PROSITE" id="PS51881">
    <property type="entry name" value="OCT"/>
    <property type="match status" value="1"/>
</dbReference>
<dbReference type="Proteomes" id="UP000288805">
    <property type="component" value="Unassembled WGS sequence"/>
</dbReference>
<dbReference type="PROSITE" id="PS51883">
    <property type="entry name" value="OBG"/>
    <property type="match status" value="1"/>
</dbReference>
<comment type="similarity">
    <text evidence="2">Belongs to the TRAFAC class OBG-HflX-like GTPase superfamily. OBG GTPase family.</text>
</comment>
<gene>
    <name evidence="11" type="primary">OBGL_2</name>
    <name evidence="11" type="ORF">CK203_001505</name>
</gene>
<dbReference type="InterPro" id="IPR031167">
    <property type="entry name" value="G_OBG"/>
</dbReference>
<reference evidence="11 12" key="1">
    <citation type="journal article" date="2018" name="PLoS Genet.">
        <title>Population sequencing reveals clonal diversity and ancestral inbreeding in the grapevine cultivar Chardonnay.</title>
        <authorList>
            <person name="Roach M.J."/>
            <person name="Johnson D.L."/>
            <person name="Bohlmann J."/>
            <person name="van Vuuren H.J."/>
            <person name="Jones S.J."/>
            <person name="Pretorius I.S."/>
            <person name="Schmidt S.A."/>
            <person name="Borneman A.R."/>
        </authorList>
    </citation>
    <scope>NUCLEOTIDE SEQUENCE [LARGE SCALE GENOMIC DNA]</scope>
    <source>
        <strain evidence="12">cv. Chardonnay</strain>
        <tissue evidence="11">Leaf</tissue>
    </source>
</reference>
<evidence type="ECO:0000256" key="7">
    <source>
        <dbReference type="SAM" id="MobiDB-lite"/>
    </source>
</evidence>
<feature type="region of interest" description="Disordered" evidence="7">
    <location>
        <begin position="992"/>
        <end position="1014"/>
    </location>
</feature>
<feature type="domain" description="OCT" evidence="9">
    <location>
        <begin position="550"/>
        <end position="630"/>
    </location>
</feature>
<dbReference type="SUPFAM" id="SSF82051">
    <property type="entry name" value="Obg GTP-binding protein N-terminal domain"/>
    <property type="match status" value="1"/>
</dbReference>
<dbReference type="PANTHER" id="PTHR11702">
    <property type="entry name" value="DEVELOPMENTALLY REGULATED GTP-BINDING PROTEIN-RELATED"/>
    <property type="match status" value="1"/>
</dbReference>
<dbReference type="GO" id="GO:0042254">
    <property type="term" value="P:ribosome biogenesis"/>
    <property type="evidence" value="ECO:0007669"/>
    <property type="project" value="UniProtKB-UniRule"/>
</dbReference>
<dbReference type="NCBIfam" id="TIGR02729">
    <property type="entry name" value="Obg_CgtA"/>
    <property type="match status" value="1"/>
</dbReference>
<dbReference type="GO" id="GO:0005525">
    <property type="term" value="F:GTP binding"/>
    <property type="evidence" value="ECO:0007669"/>
    <property type="project" value="UniProtKB-KW"/>
</dbReference>
<dbReference type="PRINTS" id="PR00326">
    <property type="entry name" value="GTP1OBG"/>
</dbReference>
<evidence type="ECO:0000259" key="8">
    <source>
        <dbReference type="PROSITE" id="PS51710"/>
    </source>
</evidence>
<dbReference type="Gene3D" id="3.40.50.300">
    <property type="entry name" value="P-loop containing nucleotide triphosphate hydrolases"/>
    <property type="match status" value="1"/>
</dbReference>
<dbReference type="PANTHER" id="PTHR11702:SF44">
    <property type="entry name" value="GTP-BINDING PROTEIN OBGC, CHLOROPLASTIC"/>
    <property type="match status" value="1"/>
</dbReference>
<dbReference type="InterPro" id="IPR006074">
    <property type="entry name" value="GTP1-OBG_CS"/>
</dbReference>
<feature type="compositionally biased region" description="Basic and acidic residues" evidence="7">
    <location>
        <begin position="994"/>
        <end position="1014"/>
    </location>
</feature>
<keyword evidence="5" id="KW-0460">Magnesium</keyword>
<feature type="domain" description="Obg" evidence="10">
    <location>
        <begin position="170"/>
        <end position="332"/>
    </location>
</feature>
<dbReference type="InterPro" id="IPR006169">
    <property type="entry name" value="GTP1_OBG_dom"/>
</dbReference>
<comment type="caution">
    <text evidence="11">The sequence shown here is derived from an EMBL/GenBank/DDBJ whole genome shotgun (WGS) entry which is preliminary data.</text>
</comment>
<dbReference type="InterPro" id="IPR036726">
    <property type="entry name" value="GTP1_OBG_dom_sf"/>
</dbReference>
<dbReference type="SUPFAM" id="SSF102741">
    <property type="entry name" value="Obg GTP-binding protein C-terminal domain"/>
    <property type="match status" value="1"/>
</dbReference>
<evidence type="ECO:0000259" key="10">
    <source>
        <dbReference type="PROSITE" id="PS51883"/>
    </source>
</evidence>
<dbReference type="InterPro" id="IPR006073">
    <property type="entry name" value="GTP-bd"/>
</dbReference>
<feature type="region of interest" description="Disordered" evidence="7">
    <location>
        <begin position="1"/>
        <end position="69"/>
    </location>
</feature>
<feature type="domain" description="OBG-type G" evidence="8">
    <location>
        <begin position="333"/>
        <end position="525"/>
    </location>
</feature>
<evidence type="ECO:0000256" key="3">
    <source>
        <dbReference type="ARBA" id="ARBA00022723"/>
    </source>
</evidence>
<feature type="region of interest" description="Disordered" evidence="7">
    <location>
        <begin position="1042"/>
        <end position="1086"/>
    </location>
</feature>
<dbReference type="Pfam" id="PF09269">
    <property type="entry name" value="DUF1967"/>
    <property type="match status" value="1"/>
</dbReference>
<organism evidence="11 12">
    <name type="scientific">Vitis vinifera</name>
    <name type="common">Grape</name>
    <dbReference type="NCBI Taxonomy" id="29760"/>
    <lineage>
        <taxon>Eukaryota</taxon>
        <taxon>Viridiplantae</taxon>
        <taxon>Streptophyta</taxon>
        <taxon>Embryophyta</taxon>
        <taxon>Tracheophyta</taxon>
        <taxon>Spermatophyta</taxon>
        <taxon>Magnoliopsida</taxon>
        <taxon>eudicotyledons</taxon>
        <taxon>Gunneridae</taxon>
        <taxon>Pentapetalae</taxon>
        <taxon>rosids</taxon>
        <taxon>Vitales</taxon>
        <taxon>Vitaceae</taxon>
        <taxon>Viteae</taxon>
        <taxon>Vitis</taxon>
    </lineage>
</organism>
<dbReference type="HAMAP" id="MF_01454">
    <property type="entry name" value="GTPase_Obg"/>
    <property type="match status" value="1"/>
</dbReference>
<evidence type="ECO:0000256" key="6">
    <source>
        <dbReference type="ARBA" id="ARBA00023134"/>
    </source>
</evidence>
<dbReference type="PROSITE" id="PS00905">
    <property type="entry name" value="GTP1_OBG"/>
    <property type="match status" value="1"/>
</dbReference>
<name>A0A438KMC4_VITVI</name>
<dbReference type="NCBIfam" id="TIGR03595">
    <property type="entry name" value="Obg_CgtA_exten"/>
    <property type="match status" value="1"/>
</dbReference>
<dbReference type="SUPFAM" id="SSF52540">
    <property type="entry name" value="P-loop containing nucleoside triphosphate hydrolases"/>
    <property type="match status" value="1"/>
</dbReference>
<dbReference type="Pfam" id="PF01926">
    <property type="entry name" value="MMR_HSR1"/>
    <property type="match status" value="1"/>
</dbReference>
<evidence type="ECO:0000256" key="4">
    <source>
        <dbReference type="ARBA" id="ARBA00022741"/>
    </source>
</evidence>